<dbReference type="InterPro" id="IPR000403">
    <property type="entry name" value="PI3/4_kinase_cat_dom"/>
</dbReference>
<dbReference type="OrthoDB" id="1099950at2759"/>
<evidence type="ECO:0000256" key="5">
    <source>
        <dbReference type="ARBA" id="ARBA00022777"/>
    </source>
</evidence>
<name>A0A8T2BPD5_ARASU</name>
<comment type="caution">
    <text evidence="8">The sequence shown here is derived from an EMBL/GenBank/DDBJ whole genome shotgun (WGS) entry which is preliminary data.</text>
</comment>
<dbReference type="EC" id="2.7.1.67" evidence="2"/>
<dbReference type="PANTHER" id="PTHR45800">
    <property type="entry name" value="PHOSPHATIDYLINOSITOL 4-KINASE GAMMA"/>
    <property type="match status" value="1"/>
</dbReference>
<accession>A0A8T2BPD5</accession>
<evidence type="ECO:0000256" key="3">
    <source>
        <dbReference type="ARBA" id="ARBA00022679"/>
    </source>
</evidence>
<dbReference type="GO" id="GO:0005524">
    <property type="term" value="F:ATP binding"/>
    <property type="evidence" value="ECO:0007669"/>
    <property type="project" value="UniProtKB-KW"/>
</dbReference>
<keyword evidence="6" id="KW-0067">ATP-binding</keyword>
<evidence type="ECO:0000313" key="9">
    <source>
        <dbReference type="Proteomes" id="UP000694251"/>
    </source>
</evidence>
<evidence type="ECO:0000256" key="1">
    <source>
        <dbReference type="ARBA" id="ARBA00008941"/>
    </source>
</evidence>
<dbReference type="EMBL" id="JAEFBJ010000007">
    <property type="protein sequence ID" value="KAG7589267.1"/>
    <property type="molecule type" value="Genomic_DNA"/>
</dbReference>
<dbReference type="Pfam" id="PF00454">
    <property type="entry name" value="PI3_PI4_kinase"/>
    <property type="match status" value="1"/>
</dbReference>
<feature type="domain" description="PI3K/PI4K catalytic" evidence="7">
    <location>
        <begin position="43"/>
        <end position="270"/>
    </location>
</feature>
<evidence type="ECO:0000313" key="8">
    <source>
        <dbReference type="EMBL" id="KAG7589267.1"/>
    </source>
</evidence>
<evidence type="ECO:0000256" key="2">
    <source>
        <dbReference type="ARBA" id="ARBA00012169"/>
    </source>
</evidence>
<keyword evidence="9" id="KW-1185">Reference proteome</keyword>
<dbReference type="GO" id="GO:0004430">
    <property type="term" value="F:1-phosphatidylinositol 4-kinase activity"/>
    <property type="evidence" value="ECO:0007669"/>
    <property type="project" value="UniProtKB-EC"/>
</dbReference>
<dbReference type="Proteomes" id="UP000694251">
    <property type="component" value="Chromosome 7"/>
</dbReference>
<evidence type="ECO:0000256" key="6">
    <source>
        <dbReference type="ARBA" id="ARBA00022840"/>
    </source>
</evidence>
<keyword evidence="4" id="KW-0547">Nucleotide-binding</keyword>
<evidence type="ECO:0000259" key="7">
    <source>
        <dbReference type="Pfam" id="PF00454"/>
    </source>
</evidence>
<reference evidence="8 9" key="1">
    <citation type="submission" date="2020-12" db="EMBL/GenBank/DDBJ databases">
        <title>Concerted genomic and epigenomic changes stabilize Arabidopsis allopolyploids.</title>
        <authorList>
            <person name="Chen Z."/>
        </authorList>
    </citation>
    <scope>NUCLEOTIDE SEQUENCE [LARGE SCALE GENOMIC DNA]</scope>
    <source>
        <strain evidence="8">As9502</strain>
        <tissue evidence="8">Leaf</tissue>
    </source>
</reference>
<dbReference type="AlphaFoldDB" id="A0A8T2BPD5"/>
<keyword evidence="5" id="KW-0418">Kinase</keyword>
<evidence type="ECO:0000256" key="4">
    <source>
        <dbReference type="ARBA" id="ARBA00022741"/>
    </source>
</evidence>
<organism evidence="8 9">
    <name type="scientific">Arabidopsis suecica</name>
    <name type="common">Swedish thale-cress</name>
    <name type="synonym">Cardaminopsis suecica</name>
    <dbReference type="NCBI Taxonomy" id="45249"/>
    <lineage>
        <taxon>Eukaryota</taxon>
        <taxon>Viridiplantae</taxon>
        <taxon>Streptophyta</taxon>
        <taxon>Embryophyta</taxon>
        <taxon>Tracheophyta</taxon>
        <taxon>Spermatophyta</taxon>
        <taxon>Magnoliopsida</taxon>
        <taxon>eudicotyledons</taxon>
        <taxon>Gunneridae</taxon>
        <taxon>Pentapetalae</taxon>
        <taxon>rosids</taxon>
        <taxon>malvids</taxon>
        <taxon>Brassicales</taxon>
        <taxon>Brassicaceae</taxon>
        <taxon>Camelineae</taxon>
        <taxon>Arabidopsis</taxon>
    </lineage>
</organism>
<comment type="similarity">
    <text evidence="1">Belongs to the PI3/PI4-kinase family. Type II PI4K subfamily.</text>
</comment>
<gene>
    <name evidence="8" type="ORF">ISN44_As07g015660</name>
</gene>
<dbReference type="InterPro" id="IPR044571">
    <property type="entry name" value="P4KG1-8"/>
</dbReference>
<keyword evidence="3" id="KW-0808">Transferase</keyword>
<sequence length="326" mass="37935">MEETREVVSKEAIDLLMASEIMETFPRLEKVPKAIETKFRDMIYCYLQTKKKSPKLEQIGPYKHLGKVFDDKGNLVCLFKHCEDAKKEAAVYLLDHPLSSWRSDSSDLIGFGGATPTVFIRTKETSGCLVSYVENDGVVGDYTPFQFRTLPQHIHKLGIFHIRFGSTDCHNRNTVSKIDEEGIHRLTPIDHEECFNPNFNFRRVWWEEKKESKESFTPEMVNYVNKLDVERDITFLKACGWDDVPREITVPLKIYTFFLKKAVELHLTAYDMAVLARNAHKSPIFNLRNMVLEYNPENTHGDKLYLENAYKKMESGLREYARTFVN</sequence>
<dbReference type="PANTHER" id="PTHR45800:SF30">
    <property type="entry name" value="1-PHOSPHATIDYLINOSITOL 4-KINASE"/>
    <property type="match status" value="1"/>
</dbReference>
<proteinExistence type="inferred from homology"/>
<protein>
    <recommendedName>
        <fullName evidence="2">1-phosphatidylinositol 4-kinase</fullName>
        <ecNumber evidence="2">2.7.1.67</ecNumber>
    </recommendedName>
</protein>